<organism evidence="13 14">
    <name type="scientific">Bacillus weihaiensis</name>
    <dbReference type="NCBI Taxonomy" id="1547283"/>
    <lineage>
        <taxon>Bacteria</taxon>
        <taxon>Bacillati</taxon>
        <taxon>Bacillota</taxon>
        <taxon>Bacilli</taxon>
        <taxon>Bacillales</taxon>
        <taxon>Bacillaceae</taxon>
        <taxon>Bacillus</taxon>
    </lineage>
</organism>
<comment type="subcellular location">
    <subcellularLocation>
        <location evidence="1">Cell inner membrane</location>
        <topology evidence="1">Multi-pass membrane protein</topology>
    </subcellularLocation>
    <subcellularLocation>
        <location evidence="9">Cell membrane</location>
        <topology evidence="9">Multi-pass membrane protein</topology>
    </subcellularLocation>
</comment>
<dbReference type="OrthoDB" id="9805682at2"/>
<dbReference type="InterPro" id="IPR018076">
    <property type="entry name" value="T2SS_GspF_dom"/>
</dbReference>
<keyword evidence="5" id="KW-0997">Cell inner membrane</keyword>
<dbReference type="PANTHER" id="PTHR30012">
    <property type="entry name" value="GENERAL SECRETION PATHWAY PROTEIN"/>
    <property type="match status" value="1"/>
</dbReference>
<evidence type="ECO:0000256" key="11">
    <source>
        <dbReference type="SAM" id="Phobius"/>
    </source>
</evidence>
<keyword evidence="8 11" id="KW-0472">Membrane</keyword>
<dbReference type="AlphaFoldDB" id="A0A1L3MPD9"/>
<evidence type="ECO:0000256" key="3">
    <source>
        <dbReference type="ARBA" id="ARBA00022448"/>
    </source>
</evidence>
<keyword evidence="14" id="KW-1185">Reference proteome</keyword>
<dbReference type="InterPro" id="IPR001992">
    <property type="entry name" value="T2SS_GspF/T4SS_PilC_CS"/>
</dbReference>
<comment type="similarity">
    <text evidence="2 9">Belongs to the GSP F family.</text>
</comment>
<dbReference type="Gene3D" id="1.20.81.30">
    <property type="entry name" value="Type II secretion system (T2SS), domain F"/>
    <property type="match status" value="2"/>
</dbReference>
<reference evidence="13 14" key="1">
    <citation type="journal article" date="2016" name="Sci. Rep.">
        <title>Complete genome sequence and transcriptomic analysis of a novel marine strain Bacillus weihaiensis reveals the mechanism of brown algae degradation.</title>
        <authorList>
            <person name="Zhu Y."/>
            <person name="Chen P."/>
            <person name="Bao Y."/>
            <person name="Men Y."/>
            <person name="Zeng Y."/>
            <person name="Yang J."/>
            <person name="Sun J."/>
            <person name="Sun Y."/>
        </authorList>
    </citation>
    <scope>NUCLEOTIDE SEQUENCE [LARGE SCALE GENOMIC DNA]</scope>
    <source>
        <strain evidence="13 14">Alg07</strain>
    </source>
</reference>
<keyword evidence="4" id="KW-1003">Cell membrane</keyword>
<dbReference type="InterPro" id="IPR042094">
    <property type="entry name" value="T2SS_GspF_sf"/>
</dbReference>
<keyword evidence="6 9" id="KW-0812">Transmembrane</keyword>
<dbReference type="GO" id="GO:0009306">
    <property type="term" value="P:protein secretion"/>
    <property type="evidence" value="ECO:0007669"/>
    <property type="project" value="InterPro"/>
</dbReference>
<dbReference type="Proteomes" id="UP000181936">
    <property type="component" value="Chromosome"/>
</dbReference>
<evidence type="ECO:0000256" key="9">
    <source>
        <dbReference type="RuleBase" id="RU003923"/>
    </source>
</evidence>
<evidence type="ECO:0000256" key="7">
    <source>
        <dbReference type="ARBA" id="ARBA00022989"/>
    </source>
</evidence>
<evidence type="ECO:0000256" key="4">
    <source>
        <dbReference type="ARBA" id="ARBA00022475"/>
    </source>
</evidence>
<accession>A0A1L3MPD9</accession>
<keyword evidence="10" id="KW-0175">Coiled coil</keyword>
<keyword evidence="3 9" id="KW-0813">Transport</keyword>
<dbReference type="PRINTS" id="PR00812">
    <property type="entry name" value="BCTERIALGSPF"/>
</dbReference>
<feature type="domain" description="Type II secretion system protein GspF" evidence="12">
    <location>
        <begin position="67"/>
        <end position="190"/>
    </location>
</feature>
<evidence type="ECO:0000256" key="8">
    <source>
        <dbReference type="ARBA" id="ARBA00023136"/>
    </source>
</evidence>
<dbReference type="FunFam" id="1.20.81.30:FF:000001">
    <property type="entry name" value="Type II secretion system protein F"/>
    <property type="match status" value="2"/>
</dbReference>
<dbReference type="RefSeq" id="WP_072579014.1">
    <property type="nucleotide sequence ID" value="NZ_CP016020.1"/>
</dbReference>
<sequence length="402" mass="44811">MPKFKYEGRERSGKKSGRVTANSKREAVLKLSELGIRITTIEEIPETLLTKDISIGNPVKLQDFVIYLRQFATLLRAGVTIVDATNILAQQTSSKALRNALEQMEEDLKSGQALSATAAKHKKIFSSMFVNMIKAGEASGSMEETLDRLAIQYEKQNRTKQKIQSALAYPMAVAIVAVVVVIFLLVSVVPTFVSMFEGFGAQLPAITLFVLNSSIFMQEYWYIVILFFIVVVVTFIALRKNKQTKYYLDVAALRMPIFGSMIQKAVLARMTRTLSSLFSSSVPILQSLLIVEKIVENEVIAKVIVDSRNSLENGRSLTEPMKKHWAFPPLVTQMIAIGEETGSLDEMLGKVADFYEEEVENSTDRLKSLIEPLMIVLLAGIVGTIVIAIIVPMFDIFNHVQM</sequence>
<feature type="transmembrane region" description="Helical" evidence="11">
    <location>
        <begin position="220"/>
        <end position="238"/>
    </location>
</feature>
<evidence type="ECO:0000256" key="1">
    <source>
        <dbReference type="ARBA" id="ARBA00004429"/>
    </source>
</evidence>
<name>A0A1L3MPD9_9BACI</name>
<dbReference type="PANTHER" id="PTHR30012:SF0">
    <property type="entry name" value="TYPE II SECRETION SYSTEM PROTEIN F-RELATED"/>
    <property type="match status" value="1"/>
</dbReference>
<evidence type="ECO:0000259" key="12">
    <source>
        <dbReference type="Pfam" id="PF00482"/>
    </source>
</evidence>
<feature type="transmembrane region" description="Helical" evidence="11">
    <location>
        <begin position="373"/>
        <end position="394"/>
    </location>
</feature>
<dbReference type="STRING" id="1547283.A9C19_05400"/>
<feature type="coiled-coil region" evidence="10">
    <location>
        <begin position="87"/>
        <end position="114"/>
    </location>
</feature>
<feature type="domain" description="Type II secretion system protein GspF" evidence="12">
    <location>
        <begin position="271"/>
        <end position="392"/>
    </location>
</feature>
<dbReference type="Pfam" id="PF00482">
    <property type="entry name" value="T2SSF"/>
    <property type="match status" value="2"/>
</dbReference>
<evidence type="ECO:0000313" key="14">
    <source>
        <dbReference type="Proteomes" id="UP000181936"/>
    </source>
</evidence>
<feature type="transmembrane region" description="Helical" evidence="11">
    <location>
        <begin position="166"/>
        <end position="189"/>
    </location>
</feature>
<dbReference type="GO" id="GO:0005886">
    <property type="term" value="C:plasma membrane"/>
    <property type="evidence" value="ECO:0007669"/>
    <property type="project" value="UniProtKB-SubCell"/>
</dbReference>
<evidence type="ECO:0000256" key="6">
    <source>
        <dbReference type="ARBA" id="ARBA00022692"/>
    </source>
</evidence>
<gene>
    <name evidence="13" type="ORF">A9C19_05400</name>
</gene>
<dbReference type="EMBL" id="CP016020">
    <property type="protein sequence ID" value="APH04221.1"/>
    <property type="molecule type" value="Genomic_DNA"/>
</dbReference>
<dbReference type="KEGG" id="bwh:A9C19_05400"/>
<dbReference type="PROSITE" id="PS00874">
    <property type="entry name" value="T2SP_F"/>
    <property type="match status" value="1"/>
</dbReference>
<keyword evidence="7 11" id="KW-1133">Transmembrane helix</keyword>
<dbReference type="InterPro" id="IPR003004">
    <property type="entry name" value="GspF/PilC"/>
</dbReference>
<evidence type="ECO:0000256" key="5">
    <source>
        <dbReference type="ARBA" id="ARBA00022519"/>
    </source>
</evidence>
<evidence type="ECO:0000313" key="13">
    <source>
        <dbReference type="EMBL" id="APH04221.1"/>
    </source>
</evidence>
<proteinExistence type="inferred from homology"/>
<evidence type="ECO:0000256" key="10">
    <source>
        <dbReference type="SAM" id="Coils"/>
    </source>
</evidence>
<protein>
    <submittedName>
        <fullName evidence="13">Type II secretion system protein F</fullName>
    </submittedName>
</protein>
<evidence type="ECO:0000256" key="2">
    <source>
        <dbReference type="ARBA" id="ARBA00005745"/>
    </source>
</evidence>